<evidence type="ECO:0000313" key="3">
    <source>
        <dbReference type="Proteomes" id="UP000187209"/>
    </source>
</evidence>
<proteinExistence type="predicted"/>
<dbReference type="Proteomes" id="UP000187209">
    <property type="component" value="Unassembled WGS sequence"/>
</dbReference>
<keyword evidence="1" id="KW-0812">Transmembrane</keyword>
<sequence length="158" mass="18181">MVKIKATEKLKDYLETQGFDRKDVYEYLEIRDVLVKGQKDILFGCSFSWPEPPKPNISLVIEKLRERKKEREYQQMIGNLKQKPQESLNELKSGMGMGMSMISVLFVGMLSGYYLGKYFFGLSDVGSLVISFVITVIGIYVEVALFVIRSEDEKTKKE</sequence>
<name>A0A1R2AM76_9CILI</name>
<dbReference type="AlphaFoldDB" id="A0A1R2AM76"/>
<keyword evidence="1" id="KW-0472">Membrane</keyword>
<accession>A0A1R2AM76</accession>
<dbReference type="EMBL" id="MPUH01002034">
    <property type="protein sequence ID" value="OMJ65609.1"/>
    <property type="molecule type" value="Genomic_DNA"/>
</dbReference>
<protein>
    <submittedName>
        <fullName evidence="2">Uncharacterized protein</fullName>
    </submittedName>
</protein>
<evidence type="ECO:0000313" key="2">
    <source>
        <dbReference type="EMBL" id="OMJ65609.1"/>
    </source>
</evidence>
<gene>
    <name evidence="2" type="ORF">SteCoe_37909</name>
</gene>
<comment type="caution">
    <text evidence="2">The sequence shown here is derived from an EMBL/GenBank/DDBJ whole genome shotgun (WGS) entry which is preliminary data.</text>
</comment>
<reference evidence="2 3" key="1">
    <citation type="submission" date="2016-11" db="EMBL/GenBank/DDBJ databases">
        <title>The macronuclear genome of Stentor coeruleus: a giant cell with tiny introns.</title>
        <authorList>
            <person name="Slabodnick M."/>
            <person name="Ruby J.G."/>
            <person name="Reiff S.B."/>
            <person name="Swart E.C."/>
            <person name="Gosai S."/>
            <person name="Prabakaran S."/>
            <person name="Witkowska E."/>
            <person name="Larue G.E."/>
            <person name="Fisher S."/>
            <person name="Freeman R.M."/>
            <person name="Gunawardena J."/>
            <person name="Chu W."/>
            <person name="Stover N.A."/>
            <person name="Gregory B.D."/>
            <person name="Nowacki M."/>
            <person name="Derisi J."/>
            <person name="Roy S.W."/>
            <person name="Marshall W.F."/>
            <person name="Sood P."/>
        </authorList>
    </citation>
    <scope>NUCLEOTIDE SEQUENCE [LARGE SCALE GENOMIC DNA]</scope>
    <source>
        <strain evidence="2">WM001</strain>
    </source>
</reference>
<keyword evidence="1" id="KW-1133">Transmembrane helix</keyword>
<dbReference type="OrthoDB" id="300379at2759"/>
<keyword evidence="3" id="KW-1185">Reference proteome</keyword>
<feature type="transmembrane region" description="Helical" evidence="1">
    <location>
        <begin position="128"/>
        <end position="148"/>
    </location>
</feature>
<feature type="transmembrane region" description="Helical" evidence="1">
    <location>
        <begin position="97"/>
        <end position="116"/>
    </location>
</feature>
<organism evidence="2 3">
    <name type="scientific">Stentor coeruleus</name>
    <dbReference type="NCBI Taxonomy" id="5963"/>
    <lineage>
        <taxon>Eukaryota</taxon>
        <taxon>Sar</taxon>
        <taxon>Alveolata</taxon>
        <taxon>Ciliophora</taxon>
        <taxon>Postciliodesmatophora</taxon>
        <taxon>Heterotrichea</taxon>
        <taxon>Heterotrichida</taxon>
        <taxon>Stentoridae</taxon>
        <taxon>Stentor</taxon>
    </lineage>
</organism>
<evidence type="ECO:0000256" key="1">
    <source>
        <dbReference type="SAM" id="Phobius"/>
    </source>
</evidence>